<dbReference type="Gene3D" id="3.90.1200.10">
    <property type="match status" value="1"/>
</dbReference>
<keyword evidence="3" id="KW-0808">Transferase</keyword>
<sequence>MRGSIERGERQHLRGGLAEQPAGGERRHPRALAARGTQGVDGEGGDHGLTAQETHVPTLLVGTTVLSDEWDARGRGGRRRRDRTPVARTAPPAADPCAGRAGRAGRGYPFAWTVVPWIEGANPNEETFDPEEWGTALGSFVRACREVPGMDGPVTTHGRGGPLTALDDWVREWTGRADPTQVSRDAVLAVWADALDAPAYVGEPRWFHGDLHEGNLLVRDGRLAAVIDWGCAGRGDPAIELNAMWGYVPPSAAQVYRDAVGLDEAAYRRARGYALAPAISGWTYYRDTAPETSQGALETVQRLNASLDD</sequence>
<feature type="region of interest" description="Disordered" evidence="1">
    <location>
        <begin position="1"/>
        <end position="47"/>
    </location>
</feature>
<dbReference type="Pfam" id="PF01636">
    <property type="entry name" value="APH"/>
    <property type="match status" value="1"/>
</dbReference>
<dbReference type="EMBL" id="SDWU01000007">
    <property type="protein sequence ID" value="RYC03028.1"/>
    <property type="molecule type" value="Genomic_DNA"/>
</dbReference>
<evidence type="ECO:0000259" key="2">
    <source>
        <dbReference type="Pfam" id="PF01636"/>
    </source>
</evidence>
<reference evidence="3 4" key="1">
    <citation type="submission" date="2019-01" db="EMBL/GenBank/DDBJ databases">
        <title>Novel species of Nocardioides.</title>
        <authorList>
            <person name="Liu Q."/>
            <person name="Xin Y.-H."/>
        </authorList>
    </citation>
    <scope>NUCLEOTIDE SEQUENCE [LARGE SCALE GENOMIC DNA]</scope>
    <source>
        <strain evidence="3 4">CGMCC 4.6875</strain>
    </source>
</reference>
<evidence type="ECO:0000256" key="1">
    <source>
        <dbReference type="SAM" id="MobiDB-lite"/>
    </source>
</evidence>
<gene>
    <name evidence="3" type="ORF">EUA07_07740</name>
</gene>
<dbReference type="InterPro" id="IPR002575">
    <property type="entry name" value="Aminoglycoside_PTrfase"/>
</dbReference>
<comment type="caution">
    <text evidence="3">The sequence shown here is derived from an EMBL/GenBank/DDBJ whole genome shotgun (WGS) entry which is preliminary data.</text>
</comment>
<accession>A0A4Q2SGR9</accession>
<protein>
    <submittedName>
        <fullName evidence="3">Phosphotransferase</fullName>
    </submittedName>
</protein>
<feature type="compositionally biased region" description="Low complexity" evidence="1">
    <location>
        <begin position="86"/>
        <end position="101"/>
    </location>
</feature>
<feature type="domain" description="Aminoglycoside phosphotransferase" evidence="2">
    <location>
        <begin position="90"/>
        <end position="273"/>
    </location>
</feature>
<feature type="compositionally biased region" description="Basic and acidic residues" evidence="1">
    <location>
        <begin position="1"/>
        <end position="12"/>
    </location>
</feature>
<organism evidence="3 4">
    <name type="scientific">Nocardioides ganghwensis</name>
    <dbReference type="NCBI Taxonomy" id="252230"/>
    <lineage>
        <taxon>Bacteria</taxon>
        <taxon>Bacillati</taxon>
        <taxon>Actinomycetota</taxon>
        <taxon>Actinomycetes</taxon>
        <taxon>Propionibacteriales</taxon>
        <taxon>Nocardioidaceae</taxon>
        <taxon>Nocardioides</taxon>
    </lineage>
</organism>
<evidence type="ECO:0000313" key="4">
    <source>
        <dbReference type="Proteomes" id="UP000293291"/>
    </source>
</evidence>
<dbReference type="AlphaFoldDB" id="A0A4Q2SGR9"/>
<name>A0A4Q2SGR9_9ACTN</name>
<dbReference type="Proteomes" id="UP000293291">
    <property type="component" value="Unassembled WGS sequence"/>
</dbReference>
<feature type="region of interest" description="Disordered" evidence="1">
    <location>
        <begin position="70"/>
        <end position="101"/>
    </location>
</feature>
<keyword evidence="4" id="KW-1185">Reference proteome</keyword>
<evidence type="ECO:0000313" key="3">
    <source>
        <dbReference type="EMBL" id="RYC03028.1"/>
    </source>
</evidence>
<dbReference type="OrthoDB" id="9797603at2"/>
<dbReference type="GO" id="GO:0016740">
    <property type="term" value="F:transferase activity"/>
    <property type="evidence" value="ECO:0007669"/>
    <property type="project" value="UniProtKB-KW"/>
</dbReference>
<dbReference type="SUPFAM" id="SSF56112">
    <property type="entry name" value="Protein kinase-like (PK-like)"/>
    <property type="match status" value="1"/>
</dbReference>
<proteinExistence type="predicted"/>
<dbReference type="InterPro" id="IPR011009">
    <property type="entry name" value="Kinase-like_dom_sf"/>
</dbReference>